<evidence type="ECO:0000256" key="2">
    <source>
        <dbReference type="ARBA" id="ARBA00004141"/>
    </source>
</evidence>
<gene>
    <name evidence="12" type="ORF">pdam_00003478</name>
</gene>
<feature type="transmembrane region" description="Helical" evidence="10">
    <location>
        <begin position="210"/>
        <end position="231"/>
    </location>
</feature>
<keyword evidence="13" id="KW-1185">Reference proteome</keyword>
<feature type="transmembrane region" description="Helical" evidence="10">
    <location>
        <begin position="71"/>
        <end position="90"/>
    </location>
</feature>
<evidence type="ECO:0000256" key="8">
    <source>
        <dbReference type="ARBA" id="ARBA00023136"/>
    </source>
</evidence>
<protein>
    <recommendedName>
        <fullName evidence="4">rhomboid protease</fullName>
        <ecNumber evidence="4">3.4.21.105</ecNumber>
    </recommendedName>
</protein>
<dbReference type="PANTHER" id="PTHR43731">
    <property type="entry name" value="RHOMBOID PROTEASE"/>
    <property type="match status" value="1"/>
</dbReference>
<dbReference type="FunFam" id="1.20.1540.10:FF:000012">
    <property type="entry name" value="Rhomboid family protein"/>
    <property type="match status" value="1"/>
</dbReference>
<comment type="caution">
    <text evidence="12">The sequence shown here is derived from an EMBL/GenBank/DDBJ whole genome shotgun (WGS) entry which is preliminary data.</text>
</comment>
<evidence type="ECO:0000256" key="10">
    <source>
        <dbReference type="SAM" id="Phobius"/>
    </source>
</evidence>
<accession>A0A3M6V4Q4</accession>
<keyword evidence="6" id="KW-0378">Hydrolase</keyword>
<evidence type="ECO:0000256" key="3">
    <source>
        <dbReference type="ARBA" id="ARBA00009045"/>
    </source>
</evidence>
<dbReference type="Pfam" id="PF01694">
    <property type="entry name" value="Rhomboid"/>
    <property type="match status" value="1"/>
</dbReference>
<sequence length="345" mass="38521">MAAVFVPLRRGIRELSGKTSSVRFPFHRSRSRQFHPRERTPGQNGRTSGKNENQPEISDDVSKLRMIVRPLGFTVLTGVVSFGTCSIINYERVRNLYVQGKRTNKSSSHSSKSFDFRNMLNKWWNSLHGGSKTAAVIIFINTAVLLLWYQPRLHLFMYKWFTTSPFSGSSLTMLTSVFSHKEIWHLSINMFVLWNFAPHLEALLGKEQFIAFYITGGVFASFLSQACRIGFTNAFRVGASLGASGALLACLSLVCINEPDLRLSIVFLPFFTFPAGVGLLAVAGFDLLGLLMRWRVFDHAAHLGGVLFGASVAGSFLSGTSCEREAKELESCNICRTHLQIFCLK</sequence>
<evidence type="ECO:0000256" key="4">
    <source>
        <dbReference type="ARBA" id="ARBA00013039"/>
    </source>
</evidence>
<evidence type="ECO:0000256" key="1">
    <source>
        <dbReference type="ARBA" id="ARBA00000156"/>
    </source>
</evidence>
<dbReference type="GO" id="GO:0006465">
    <property type="term" value="P:signal peptide processing"/>
    <property type="evidence" value="ECO:0007669"/>
    <property type="project" value="TreeGrafter"/>
</dbReference>
<evidence type="ECO:0000256" key="7">
    <source>
        <dbReference type="ARBA" id="ARBA00022989"/>
    </source>
</evidence>
<dbReference type="EC" id="3.4.21.105" evidence="4"/>
<dbReference type="STRING" id="46731.A0A3M6V4Q4"/>
<name>A0A3M6V4Q4_POCDA</name>
<keyword evidence="7 10" id="KW-1133">Transmembrane helix</keyword>
<evidence type="ECO:0000256" key="5">
    <source>
        <dbReference type="ARBA" id="ARBA00022692"/>
    </source>
</evidence>
<reference evidence="12 13" key="1">
    <citation type="journal article" date="2018" name="Sci. Rep.">
        <title>Comparative analysis of the Pocillopora damicornis genome highlights role of immune system in coral evolution.</title>
        <authorList>
            <person name="Cunning R."/>
            <person name="Bay R.A."/>
            <person name="Gillette P."/>
            <person name="Baker A.C."/>
            <person name="Traylor-Knowles N."/>
        </authorList>
    </citation>
    <scope>NUCLEOTIDE SEQUENCE [LARGE SCALE GENOMIC DNA]</scope>
    <source>
        <strain evidence="12">RSMAS</strain>
        <tissue evidence="12">Whole animal</tissue>
    </source>
</reference>
<evidence type="ECO:0000313" key="13">
    <source>
        <dbReference type="Proteomes" id="UP000275408"/>
    </source>
</evidence>
<comment type="subcellular location">
    <subcellularLocation>
        <location evidence="2">Membrane</location>
        <topology evidence="2">Multi-pass membrane protein</topology>
    </subcellularLocation>
</comment>
<dbReference type="EMBL" id="RCHS01000098">
    <property type="protein sequence ID" value="RMX60867.1"/>
    <property type="molecule type" value="Genomic_DNA"/>
</dbReference>
<dbReference type="InterPro" id="IPR035952">
    <property type="entry name" value="Rhomboid-like_sf"/>
</dbReference>
<keyword evidence="8 10" id="KW-0472">Membrane</keyword>
<dbReference type="AlphaFoldDB" id="A0A3M6V4Q4"/>
<feature type="transmembrane region" description="Helical" evidence="10">
    <location>
        <begin position="237"/>
        <end position="256"/>
    </location>
</feature>
<feature type="transmembrane region" description="Helical" evidence="10">
    <location>
        <begin position="129"/>
        <end position="149"/>
    </location>
</feature>
<feature type="region of interest" description="Disordered" evidence="9">
    <location>
        <begin position="26"/>
        <end position="56"/>
    </location>
</feature>
<feature type="domain" description="Peptidase S54 rhomboid" evidence="11">
    <location>
        <begin position="171"/>
        <end position="313"/>
    </location>
</feature>
<keyword evidence="5 10" id="KW-0812">Transmembrane</keyword>
<evidence type="ECO:0000259" key="11">
    <source>
        <dbReference type="Pfam" id="PF01694"/>
    </source>
</evidence>
<evidence type="ECO:0000256" key="9">
    <source>
        <dbReference type="SAM" id="MobiDB-lite"/>
    </source>
</evidence>
<dbReference type="SUPFAM" id="SSF144091">
    <property type="entry name" value="Rhomboid-like"/>
    <property type="match status" value="1"/>
</dbReference>
<organism evidence="12 13">
    <name type="scientific">Pocillopora damicornis</name>
    <name type="common">Cauliflower coral</name>
    <name type="synonym">Millepora damicornis</name>
    <dbReference type="NCBI Taxonomy" id="46731"/>
    <lineage>
        <taxon>Eukaryota</taxon>
        <taxon>Metazoa</taxon>
        <taxon>Cnidaria</taxon>
        <taxon>Anthozoa</taxon>
        <taxon>Hexacorallia</taxon>
        <taxon>Scleractinia</taxon>
        <taxon>Astrocoeniina</taxon>
        <taxon>Pocilloporidae</taxon>
        <taxon>Pocillopora</taxon>
    </lineage>
</organism>
<feature type="transmembrane region" description="Helical" evidence="10">
    <location>
        <begin position="263"/>
        <end position="288"/>
    </location>
</feature>
<dbReference type="Proteomes" id="UP000275408">
    <property type="component" value="Unassembled WGS sequence"/>
</dbReference>
<evidence type="ECO:0000313" key="12">
    <source>
        <dbReference type="EMBL" id="RMX60867.1"/>
    </source>
</evidence>
<evidence type="ECO:0000256" key="6">
    <source>
        <dbReference type="ARBA" id="ARBA00022801"/>
    </source>
</evidence>
<feature type="compositionally biased region" description="Polar residues" evidence="9">
    <location>
        <begin position="41"/>
        <end position="56"/>
    </location>
</feature>
<dbReference type="InterPro" id="IPR050925">
    <property type="entry name" value="Rhomboid_protease_S54"/>
</dbReference>
<dbReference type="GO" id="GO:0016020">
    <property type="term" value="C:membrane"/>
    <property type="evidence" value="ECO:0007669"/>
    <property type="project" value="UniProtKB-SubCell"/>
</dbReference>
<dbReference type="Gene3D" id="1.20.1540.10">
    <property type="entry name" value="Rhomboid-like"/>
    <property type="match status" value="1"/>
</dbReference>
<dbReference type="GO" id="GO:0004252">
    <property type="term" value="F:serine-type endopeptidase activity"/>
    <property type="evidence" value="ECO:0007669"/>
    <property type="project" value="InterPro"/>
</dbReference>
<proteinExistence type="inferred from homology"/>
<dbReference type="PANTHER" id="PTHR43731:SF14">
    <property type="entry name" value="PRESENILIN-ASSOCIATED RHOMBOID-LIKE PROTEIN, MITOCHONDRIAL"/>
    <property type="match status" value="1"/>
</dbReference>
<dbReference type="OrthoDB" id="10260614at2759"/>
<comment type="similarity">
    <text evidence="3">Belongs to the peptidase S54 family.</text>
</comment>
<dbReference type="InterPro" id="IPR022764">
    <property type="entry name" value="Peptidase_S54_rhomboid_dom"/>
</dbReference>
<feature type="transmembrane region" description="Helical" evidence="10">
    <location>
        <begin position="300"/>
        <end position="319"/>
    </location>
</feature>
<comment type="catalytic activity">
    <reaction evidence="1">
        <text>Cleaves type-1 transmembrane domains using a catalytic dyad composed of serine and histidine that are contributed by different transmembrane domains.</text>
        <dbReference type="EC" id="3.4.21.105"/>
    </reaction>
</comment>